<keyword evidence="2" id="KW-1185">Reference proteome</keyword>
<reference evidence="1 2" key="1">
    <citation type="submission" date="2023-11" db="EMBL/GenBank/DDBJ databases">
        <title>Plant-associative lifestyle of Vibrio porteresiae and its evolutionary dynamics.</title>
        <authorList>
            <person name="Rameshkumar N."/>
            <person name="Kirti K."/>
        </authorList>
    </citation>
    <scope>NUCLEOTIDE SEQUENCE [LARGE SCALE GENOMIC DNA]</scope>
    <source>
        <strain evidence="1 2">MSSRF30</strain>
    </source>
</reference>
<dbReference type="RefSeq" id="WP_261892773.1">
    <property type="nucleotide sequence ID" value="NZ_AP024895.1"/>
</dbReference>
<name>A0ABZ0QBN3_9VIBR</name>
<evidence type="ECO:0000313" key="2">
    <source>
        <dbReference type="Proteomes" id="UP001304071"/>
    </source>
</evidence>
<gene>
    <name evidence="1" type="ORF">R8Z52_12595</name>
</gene>
<protein>
    <submittedName>
        <fullName evidence="1">Uncharacterized protein</fullName>
    </submittedName>
</protein>
<dbReference type="EMBL" id="CP138203">
    <property type="protein sequence ID" value="WPC72963.1"/>
    <property type="molecule type" value="Genomic_DNA"/>
</dbReference>
<dbReference type="Proteomes" id="UP001304071">
    <property type="component" value="Chromosome 1"/>
</dbReference>
<proteinExistence type="predicted"/>
<evidence type="ECO:0000313" key="1">
    <source>
        <dbReference type="EMBL" id="WPC72963.1"/>
    </source>
</evidence>
<organism evidence="1 2">
    <name type="scientific">Vibrio porteresiae DSM 19223</name>
    <dbReference type="NCBI Taxonomy" id="1123496"/>
    <lineage>
        <taxon>Bacteria</taxon>
        <taxon>Pseudomonadati</taxon>
        <taxon>Pseudomonadota</taxon>
        <taxon>Gammaproteobacteria</taxon>
        <taxon>Vibrionales</taxon>
        <taxon>Vibrionaceae</taxon>
        <taxon>Vibrio</taxon>
    </lineage>
</organism>
<sequence>MEQSDIDNAVNGIMEMRPTAIPADAKTNQTLSHRREVARRLSEIEFEREISRILEGEMPEHSAFFFKSHQPYKGKSKNGAFNSFNSNNS</sequence>
<accession>A0ABZ0QBN3</accession>